<evidence type="ECO:0000313" key="2">
    <source>
        <dbReference type="EMBL" id="GMM61682.1"/>
    </source>
</evidence>
<keyword evidence="3" id="KW-1185">Reference proteome</keyword>
<evidence type="ECO:0000256" key="1">
    <source>
        <dbReference type="SAM" id="MobiDB-lite"/>
    </source>
</evidence>
<dbReference type="EMBL" id="BTFW01000001">
    <property type="protein sequence ID" value="GMM61682.1"/>
    <property type="molecule type" value="Genomic_DNA"/>
</dbReference>
<sequence>MTLDAGLMQDADPVLRELGLSNEQAGKLLPLAQGVMARTQEALLAQFQDAAAAQKRAWAEEFAADPEIGGPHRAQSEHLAARGLDALGFTPDHPFRQALADSGFGNHPDMIRAFRRLGQVLGEDSGFARSHAGSASQRPVWERLYPQDTQ</sequence>
<name>A0ABQ6P8T9_9SPHN</name>
<comment type="caution">
    <text evidence="2">The sequence shown here is derived from an EMBL/GenBank/DDBJ whole genome shotgun (WGS) entry which is preliminary data.</text>
</comment>
<evidence type="ECO:0000313" key="3">
    <source>
        <dbReference type="Proteomes" id="UP001187221"/>
    </source>
</evidence>
<reference evidence="2 3" key="1">
    <citation type="submission" date="2023-06" db="EMBL/GenBank/DDBJ databases">
        <title>Draft genome sequence of Novosphingobium sp. strain IK01.</title>
        <authorList>
            <person name="Hatamoto M."/>
            <person name="Ikarashi T."/>
            <person name="Yamaguchi T."/>
        </authorList>
    </citation>
    <scope>NUCLEOTIDE SEQUENCE [LARGE SCALE GENOMIC DNA]</scope>
    <source>
        <strain evidence="2 3">IK01</strain>
    </source>
</reference>
<feature type="region of interest" description="Disordered" evidence="1">
    <location>
        <begin position="128"/>
        <end position="150"/>
    </location>
</feature>
<gene>
    <name evidence="2" type="ORF">NUTIK01_24590</name>
</gene>
<organism evidence="2 3">
    <name type="scientific">Novosphingobium pituita</name>
    <dbReference type="NCBI Taxonomy" id="3056842"/>
    <lineage>
        <taxon>Bacteria</taxon>
        <taxon>Pseudomonadati</taxon>
        <taxon>Pseudomonadota</taxon>
        <taxon>Alphaproteobacteria</taxon>
        <taxon>Sphingomonadales</taxon>
        <taxon>Sphingomonadaceae</taxon>
        <taxon>Novosphingobium</taxon>
    </lineage>
</organism>
<protein>
    <submittedName>
        <fullName evidence="2">Uncharacterized protein</fullName>
    </submittedName>
</protein>
<accession>A0ABQ6P8T9</accession>
<dbReference type="Proteomes" id="UP001187221">
    <property type="component" value="Unassembled WGS sequence"/>
</dbReference>
<proteinExistence type="predicted"/>